<organism evidence="2 3">
    <name type="scientific">Cordylochernes scorpioides</name>
    <dbReference type="NCBI Taxonomy" id="51811"/>
    <lineage>
        <taxon>Eukaryota</taxon>
        <taxon>Metazoa</taxon>
        <taxon>Ecdysozoa</taxon>
        <taxon>Arthropoda</taxon>
        <taxon>Chelicerata</taxon>
        <taxon>Arachnida</taxon>
        <taxon>Pseudoscorpiones</taxon>
        <taxon>Cheliferoidea</taxon>
        <taxon>Chernetidae</taxon>
        <taxon>Cordylochernes</taxon>
    </lineage>
</organism>
<reference evidence="2 3" key="1">
    <citation type="submission" date="2022-01" db="EMBL/GenBank/DDBJ databases">
        <title>A chromosomal length assembly of Cordylochernes scorpioides.</title>
        <authorList>
            <person name="Zeh D."/>
            <person name="Zeh J."/>
        </authorList>
    </citation>
    <scope>NUCLEOTIDE SEQUENCE [LARGE SCALE GENOMIC DNA]</scope>
    <source>
        <strain evidence="2">IN4F17</strain>
        <tissue evidence="2">Whole Body</tissue>
    </source>
</reference>
<dbReference type="Proteomes" id="UP001235939">
    <property type="component" value="Chromosome 10"/>
</dbReference>
<feature type="compositionally biased region" description="Polar residues" evidence="1">
    <location>
        <begin position="125"/>
        <end position="139"/>
    </location>
</feature>
<name>A0ABY6KX32_9ARAC</name>
<sequence length="228" mass="25688">MKTYNDIIRKASPHNFEIGNLVYVANPNNGKLDSNFRSEHHVILENTSINSFKLVNTKNGKIIHRNAKHLKHVPTQETNQDISDLIPEESQENLSSDSTRIEHLNSSDVQIPDDNSSNQDKDTSLNRPSSSRTGSTFNPVVSDRLDAEALHQLPPEVSPPLPTTKEPKLEYSLAAQAVRRSRRLQGLEPQENIAMVKQETQTKIGRTQPESRKMVERIASRRSLKLLG</sequence>
<protein>
    <submittedName>
        <fullName evidence="2">Uncharacterized protein</fullName>
    </submittedName>
</protein>
<evidence type="ECO:0000313" key="2">
    <source>
        <dbReference type="EMBL" id="UYV73436.1"/>
    </source>
</evidence>
<proteinExistence type="predicted"/>
<accession>A0ABY6KX32</accession>
<feature type="region of interest" description="Disordered" evidence="1">
    <location>
        <begin position="105"/>
        <end position="139"/>
    </location>
</feature>
<gene>
    <name evidence="2" type="ORF">LAZ67_10003217</name>
</gene>
<keyword evidence="3" id="KW-1185">Reference proteome</keyword>
<dbReference type="EMBL" id="CP092872">
    <property type="protein sequence ID" value="UYV73436.1"/>
    <property type="molecule type" value="Genomic_DNA"/>
</dbReference>
<evidence type="ECO:0000256" key="1">
    <source>
        <dbReference type="SAM" id="MobiDB-lite"/>
    </source>
</evidence>
<feature type="compositionally biased region" description="Polar residues" evidence="1">
    <location>
        <begin position="106"/>
        <end position="118"/>
    </location>
</feature>
<evidence type="ECO:0000313" key="3">
    <source>
        <dbReference type="Proteomes" id="UP001235939"/>
    </source>
</evidence>